<name>A0ABU6K4E8_9RHOO</name>
<evidence type="ECO:0000313" key="2">
    <source>
        <dbReference type="Proteomes" id="UP001331561"/>
    </source>
</evidence>
<gene>
    <name evidence="1" type="ORF">VVD49_12635</name>
</gene>
<accession>A0ABU6K4E8</accession>
<dbReference type="EMBL" id="JAYXHS010000002">
    <property type="protein sequence ID" value="MEC5386575.1"/>
    <property type="molecule type" value="Genomic_DNA"/>
</dbReference>
<comment type="caution">
    <text evidence="1">The sequence shown here is derived from an EMBL/GenBank/DDBJ whole genome shotgun (WGS) entry which is preliminary data.</text>
</comment>
<dbReference type="InterPro" id="IPR011042">
    <property type="entry name" value="6-blade_b-propeller_TolB-like"/>
</dbReference>
<protein>
    <recommendedName>
        <fullName evidence="3">WD40-like Beta Propeller Repeat</fullName>
    </recommendedName>
</protein>
<proteinExistence type="predicted"/>
<reference evidence="1 2" key="1">
    <citation type="submission" date="2024-01" db="EMBL/GenBank/DDBJ databases">
        <title>Uliginosibacterium soil sp. nov.</title>
        <authorList>
            <person name="Lv Y."/>
        </authorList>
    </citation>
    <scope>NUCLEOTIDE SEQUENCE [LARGE SCALE GENOMIC DNA]</scope>
    <source>
        <strain evidence="1 2">H3</strain>
    </source>
</reference>
<dbReference type="RefSeq" id="WP_327599535.1">
    <property type="nucleotide sequence ID" value="NZ_JAYXHS010000002.1"/>
</dbReference>
<organism evidence="1 2">
    <name type="scientific">Uliginosibacterium silvisoli</name>
    <dbReference type="NCBI Taxonomy" id="3114758"/>
    <lineage>
        <taxon>Bacteria</taxon>
        <taxon>Pseudomonadati</taxon>
        <taxon>Pseudomonadota</taxon>
        <taxon>Betaproteobacteria</taxon>
        <taxon>Rhodocyclales</taxon>
        <taxon>Zoogloeaceae</taxon>
        <taxon>Uliginosibacterium</taxon>
    </lineage>
</organism>
<keyword evidence="2" id="KW-1185">Reference proteome</keyword>
<dbReference type="Proteomes" id="UP001331561">
    <property type="component" value="Unassembled WGS sequence"/>
</dbReference>
<dbReference type="SUPFAM" id="SSF82171">
    <property type="entry name" value="DPP6 N-terminal domain-like"/>
    <property type="match status" value="1"/>
</dbReference>
<dbReference type="Gene3D" id="2.120.10.30">
    <property type="entry name" value="TolB, C-terminal domain"/>
    <property type="match status" value="1"/>
</dbReference>
<evidence type="ECO:0000313" key="1">
    <source>
        <dbReference type="EMBL" id="MEC5386575.1"/>
    </source>
</evidence>
<evidence type="ECO:0008006" key="3">
    <source>
        <dbReference type="Google" id="ProtNLM"/>
    </source>
</evidence>
<sequence>MHILIGLLVVVAVAYFLYRASTAAGGAPAVAVQANSELAAEAATLDVAFVADGKLFYRTPGAPVMQLHSTHIEEALDRRERSRQKNAWKENTSFGIAAGGRMRQMSAADTPIAITSAAFDEHENTLLYVLKDESVGGLFSCRPGSGAEQRLLLKQQLHLDDLSLSPDGKMLAASSISGGIANIVVLNRDGSGLREATGGDSFDTAPAWLPGVENRLLFQSAGLARHASGQVIALGNATIQMLNMQSGTVSSVLEDARYDFINPRVCPKGNLLFIRRPYEPPQYGAGNVVLDTIFFPFRLVRAVFHYLNFFSLMYSRKPLTSASGPAVEADMKQIMLQGKRIDAEKLLRSPRTIHGVPSLVPQSWVLVSRTPAGVDTALATNVASYDIDARGRIVYSNGRGVFALGEQGKSALVLQSDLVADVFAARLQPQLAE</sequence>